<evidence type="ECO:0000256" key="5">
    <source>
        <dbReference type="ARBA" id="ARBA00022676"/>
    </source>
</evidence>
<keyword evidence="4" id="KW-1003">Cell membrane</keyword>
<feature type="transmembrane region" description="Helical" evidence="11">
    <location>
        <begin position="254"/>
        <end position="271"/>
    </location>
</feature>
<evidence type="ECO:0000256" key="6">
    <source>
        <dbReference type="ARBA" id="ARBA00022679"/>
    </source>
</evidence>
<evidence type="ECO:0000259" key="12">
    <source>
        <dbReference type="Pfam" id="PF04602"/>
    </source>
</evidence>
<keyword evidence="7 11" id="KW-0812">Transmembrane</keyword>
<accession>A0A4Q7UXT5</accession>
<feature type="transmembrane region" description="Helical" evidence="11">
    <location>
        <begin position="321"/>
        <end position="343"/>
    </location>
</feature>
<protein>
    <submittedName>
        <fullName evidence="15">Arabinosyltransferase C</fullName>
    </submittedName>
</protein>
<dbReference type="InterPro" id="IPR027451">
    <property type="entry name" value="EmbABC_dom1"/>
</dbReference>
<feature type="transmembrane region" description="Helical" evidence="11">
    <location>
        <begin position="654"/>
        <end position="673"/>
    </location>
</feature>
<evidence type="ECO:0000256" key="11">
    <source>
        <dbReference type="SAM" id="Phobius"/>
    </source>
</evidence>
<dbReference type="InterPro" id="IPR042486">
    <property type="entry name" value="Arabino_trans_C_2"/>
</dbReference>
<evidence type="ECO:0000259" key="14">
    <source>
        <dbReference type="Pfam" id="PF17689"/>
    </source>
</evidence>
<dbReference type="AlphaFoldDB" id="A0A4Q7UXT5"/>
<feature type="domain" description="Arabinosyltransferase C-terminal" evidence="13">
    <location>
        <begin position="788"/>
        <end position="1042"/>
    </location>
</feature>
<dbReference type="Pfam" id="PF04602">
    <property type="entry name" value="Arabinose_trans"/>
    <property type="match status" value="1"/>
</dbReference>
<evidence type="ECO:0000256" key="2">
    <source>
        <dbReference type="ARBA" id="ARBA00004651"/>
    </source>
</evidence>
<keyword evidence="8 11" id="KW-1133">Transmembrane helix</keyword>
<feature type="transmembrane region" description="Helical" evidence="11">
    <location>
        <begin position="551"/>
        <end position="569"/>
    </location>
</feature>
<feature type="transmembrane region" description="Helical" evidence="11">
    <location>
        <begin position="522"/>
        <end position="539"/>
    </location>
</feature>
<feature type="transmembrane region" description="Helical" evidence="11">
    <location>
        <begin position="575"/>
        <end position="597"/>
    </location>
</feature>
<dbReference type="Proteomes" id="UP000291591">
    <property type="component" value="Unassembled WGS sequence"/>
</dbReference>
<name>A0A4Q7UXT5_PSEST</name>
<comment type="function">
    <text evidence="1">Arabinosyl transferase responsible for the polymerization of arabinose into the arabinan of arabinogalactan.</text>
</comment>
<dbReference type="Gene3D" id="2.60.120.610">
    <property type="entry name" value="arabinofuranosyltransferase like domain"/>
    <property type="match status" value="1"/>
</dbReference>
<feature type="transmembrane region" description="Helical" evidence="11">
    <location>
        <begin position="404"/>
        <end position="433"/>
    </location>
</feature>
<keyword evidence="6 15" id="KW-0808">Transferase</keyword>
<dbReference type="GO" id="GO:0071555">
    <property type="term" value="P:cell wall organization"/>
    <property type="evidence" value="ECO:0007669"/>
    <property type="project" value="UniProtKB-KW"/>
</dbReference>
<dbReference type="InterPro" id="IPR040920">
    <property type="entry name" value="Arabino_trans_N"/>
</dbReference>
<comment type="caution">
    <text evidence="15">The sequence shown here is derived from an EMBL/GenBank/DDBJ whole genome shotgun (WGS) entry which is preliminary data.</text>
</comment>
<keyword evidence="16" id="KW-1185">Reference proteome</keyword>
<keyword evidence="9 11" id="KW-0472">Membrane</keyword>
<evidence type="ECO:0000256" key="3">
    <source>
        <dbReference type="ARBA" id="ARBA00008195"/>
    </source>
</evidence>
<dbReference type="GO" id="GO:0052636">
    <property type="term" value="F:arabinosyltransferase activity"/>
    <property type="evidence" value="ECO:0007669"/>
    <property type="project" value="InterPro"/>
</dbReference>
<evidence type="ECO:0000259" key="13">
    <source>
        <dbReference type="Pfam" id="PF14896"/>
    </source>
</evidence>
<organism evidence="15 16">
    <name type="scientific">Pseudonocardia sediminis</name>
    <dbReference type="NCBI Taxonomy" id="1397368"/>
    <lineage>
        <taxon>Bacteria</taxon>
        <taxon>Bacillati</taxon>
        <taxon>Actinomycetota</taxon>
        <taxon>Actinomycetes</taxon>
        <taxon>Pseudonocardiales</taxon>
        <taxon>Pseudonocardiaceae</taxon>
        <taxon>Pseudonocardia</taxon>
    </lineage>
</organism>
<evidence type="ECO:0000256" key="4">
    <source>
        <dbReference type="ARBA" id="ARBA00022475"/>
    </source>
</evidence>
<dbReference type="Pfam" id="PF17689">
    <property type="entry name" value="Arabino_trans_N"/>
    <property type="match status" value="1"/>
</dbReference>
<feature type="transmembrane region" description="Helical" evidence="11">
    <location>
        <begin position="609"/>
        <end position="628"/>
    </location>
</feature>
<dbReference type="Gene3D" id="2.60.120.940">
    <property type="entry name" value="EmbC, C-terminal domain, subdomain 2"/>
    <property type="match status" value="1"/>
</dbReference>
<feature type="transmembrane region" description="Helical" evidence="11">
    <location>
        <begin position="12"/>
        <end position="34"/>
    </location>
</feature>
<evidence type="ECO:0000256" key="7">
    <source>
        <dbReference type="ARBA" id="ARBA00022692"/>
    </source>
</evidence>
<feature type="transmembrane region" description="Helical" evidence="11">
    <location>
        <begin position="195"/>
        <end position="215"/>
    </location>
</feature>
<dbReference type="GO" id="GO:0005886">
    <property type="term" value="C:plasma membrane"/>
    <property type="evidence" value="ECO:0007669"/>
    <property type="project" value="UniProtKB-SubCell"/>
</dbReference>
<dbReference type="InterPro" id="IPR032731">
    <property type="entry name" value="Arabino_trans_C"/>
</dbReference>
<keyword evidence="10" id="KW-0961">Cell wall biogenesis/degradation</keyword>
<keyword evidence="5" id="KW-0328">Glycosyltransferase</keyword>
<comment type="similarity">
    <text evidence="3">Belongs to the emb family.</text>
</comment>
<dbReference type="Pfam" id="PF14896">
    <property type="entry name" value="Arabino_trans_C"/>
    <property type="match status" value="1"/>
</dbReference>
<evidence type="ECO:0000313" key="15">
    <source>
        <dbReference type="EMBL" id="RZT85013.1"/>
    </source>
</evidence>
<dbReference type="Gene3D" id="3.40.190.160">
    <property type="match status" value="1"/>
</dbReference>
<dbReference type="RefSeq" id="WP_242622982.1">
    <property type="nucleotide sequence ID" value="NZ_SHKL01000001.1"/>
</dbReference>
<feature type="domain" description="Arabinofuranosyltransferase central" evidence="12">
    <location>
        <begin position="190"/>
        <end position="666"/>
    </location>
</feature>
<proteinExistence type="inferred from homology"/>
<evidence type="ECO:0000313" key="16">
    <source>
        <dbReference type="Proteomes" id="UP000291591"/>
    </source>
</evidence>
<evidence type="ECO:0000256" key="9">
    <source>
        <dbReference type="ARBA" id="ARBA00023136"/>
    </source>
</evidence>
<evidence type="ECO:0000256" key="8">
    <source>
        <dbReference type="ARBA" id="ARBA00022989"/>
    </source>
</evidence>
<dbReference type="InterPro" id="IPR007680">
    <property type="entry name" value="Arabino_trans_central"/>
</dbReference>
<feature type="transmembrane region" description="Helical" evidence="11">
    <location>
        <begin position="355"/>
        <end position="373"/>
    </location>
</feature>
<sequence length="1057" mass="110031">MSTETRSTRPAPLTVAMLVAGVLGLLAAVLMPFAPVMDHDTTVTWPEAGRAPASTTAFFVPYAPESVQVTVPCPVVRAGLSRDTATTLVGSDMPGADTTGFTVSTADGALVVLVGGRQVYREPVPIGASCGIELTADGAGTVLRPGGADPVTLPGDRVRTVRAFATDLPAGDATGVRVVARAADWFDVTSTGAKTALLVVQLLLAAASLALLALADRRRHGTRPRSRDSTARVWRARAGAAVSPRAWARRGADLAVLAVLAVWTVIGPLTTDDGFSEGIVRNAAGTDAFTNYYRWENASETPFTFVLRLLQPLVDAGANPLVLRVPSLVCGLLVWLLLSRVALPALLPRHRRSVAVRLLLAGSLLIWWMPFDLGVRPEPFTAVSVTAVLAFVLRAAYRPGRHGLAWLGLTAFALGIALATAPSAVAAAGPVLVALPRLWRLARGGAAGAAGLVRAGAVTAATAALAGVGLVVMFAGQSWYTVSRATEMHAFYGPNVAWYNEIKRYEYLLAFDSEQGGLGRRVPVLLTLALLVAVVPLLARGAQRLPGMGRVPVPALGLLAGMALLWLTPSKWTHYFGSLAGIGAAALTAGVVLLVVAARERAGQPAVRLAAGAGAVAVVVAAALAYAGRNTWFIYSRYGVVNDEGPWRPLNTPLPWLVLAAVVLLAGAVRFRGHGGGRAGIARMLVRLPGLLAVVVTVTTVVVLLYSLAVAPGRQAGSYSVGGQMAQHLAGADTCGLIDDVVTTIDVPGGTLAPGPGTPELAGFTSGGGYRGTPSSLPGSGASRFLWGSSLNGAISTGTLTSQWFVLPKVPADQELAVNVSGRTGQGNRLALEFARDGGGLQTPVGQRVLDDTATAPESQPEYPSDRVVEDAPLFRDEWRPLHLAPSAIPPGADLVRVRATDGATDPGGFIAVTGPRLRDVLPVRPQLATGGPVFVDWTLLWSAPCVRDSPRVTGGLAQAPGTLLKAPSDIGFSGEASFVTGIGGSFGPMSVIGTESVVPTRLEGSQTRPAYSDWGSLVRVTYPIARDAYDTAGTRVWRWGWEGDRTPLGYPERPAP</sequence>
<feature type="domain" description="Arabinosyltransferas concanavalin like" evidence="14">
    <location>
        <begin position="39"/>
        <end position="178"/>
    </location>
</feature>
<gene>
    <name evidence="15" type="ORF">EV383_1875</name>
</gene>
<dbReference type="GO" id="GO:0071766">
    <property type="term" value="P:Actinobacterium-type cell wall biogenesis"/>
    <property type="evidence" value="ECO:0007669"/>
    <property type="project" value="InterPro"/>
</dbReference>
<reference evidence="15 16" key="1">
    <citation type="submission" date="2019-02" db="EMBL/GenBank/DDBJ databases">
        <title>Sequencing the genomes of 1000 actinobacteria strains.</title>
        <authorList>
            <person name="Klenk H.-P."/>
        </authorList>
    </citation>
    <scope>NUCLEOTIDE SEQUENCE [LARGE SCALE GENOMIC DNA]</scope>
    <source>
        <strain evidence="15 16">DSM 45779</strain>
    </source>
</reference>
<feature type="transmembrane region" description="Helical" evidence="11">
    <location>
        <begin position="685"/>
        <end position="709"/>
    </location>
</feature>
<evidence type="ECO:0000256" key="10">
    <source>
        <dbReference type="ARBA" id="ARBA00023316"/>
    </source>
</evidence>
<comment type="subcellular location">
    <subcellularLocation>
        <location evidence="2">Cell membrane</location>
        <topology evidence="2">Multi-pass membrane protein</topology>
    </subcellularLocation>
</comment>
<evidence type="ECO:0000256" key="1">
    <source>
        <dbReference type="ARBA" id="ARBA00003001"/>
    </source>
</evidence>
<dbReference type="EMBL" id="SHKL01000001">
    <property type="protein sequence ID" value="RZT85013.1"/>
    <property type="molecule type" value="Genomic_DNA"/>
</dbReference>